<dbReference type="PANTHER" id="PTHR47642:SF5">
    <property type="entry name" value="ATP-DEPENDENT DNA HELICASE"/>
    <property type="match status" value="1"/>
</dbReference>
<feature type="DNA-binding region" evidence="15">
    <location>
        <begin position="831"/>
        <end position="850"/>
    </location>
</feature>
<protein>
    <recommendedName>
        <fullName evidence="15">ATP-dependent DNA helicase PIF1</fullName>
        <ecNumber evidence="15">5.6.2.3</ecNumber>
    </recommendedName>
    <alternativeName>
        <fullName evidence="15">DNA 5'-3' helicase PIF1</fullName>
    </alternativeName>
    <alternativeName>
        <fullName evidence="15">DNA repair and recombination helicase PIF1</fullName>
    </alternativeName>
</protein>
<dbReference type="GO" id="GO:0005524">
    <property type="term" value="F:ATP binding"/>
    <property type="evidence" value="ECO:0007669"/>
    <property type="project" value="UniProtKB-UniRule"/>
</dbReference>
<keyword evidence="9 15" id="KW-0496">Mitochondrion</keyword>
<dbReference type="HAMAP" id="MF_03176">
    <property type="entry name" value="PIF1"/>
    <property type="match status" value="1"/>
</dbReference>
<comment type="cofactor">
    <cofactor evidence="1 15">
        <name>Mg(2+)</name>
        <dbReference type="ChEBI" id="CHEBI:18420"/>
    </cofactor>
</comment>
<evidence type="ECO:0000256" key="2">
    <source>
        <dbReference type="ARBA" id="ARBA00004604"/>
    </source>
</evidence>
<sequence>MPPGSRSLVALSLTSRGLQAQLRQARRPLDLSILYVHDTRIRYSSIADAMLGRATKSFEASKPKNDLLAKQLFSSSPAENAKVDEQFKKARQSSQSIGGFTGYTNPSNLSNPLRARSPNVKSTFKQGVSVATNASTYSAPSIFSKQDSFQNTPDTIDLTQEDTVPTKRPSANHTPVEFNEDDFDDDDDLDLDMDFELPMSMAPPPNPTSNRTTAPSPSLPQYKRSEHPPSSQNPTSSAMTWSSSPPANKKTPPGALKRRQQGEQPTQEEADIPRPTKRVRRTLPWLKNNADKDGVNAIEEEENDAVAAMASSGTPVKCIRCMKYGHQTADCPTYKKGKGMNTASTPRDKRIPTTDTASAYREAQKKLKEKNKKAKIDDGMRTAADDYHKTKGKVAMAPITLSKEQESVRELVVNKGKSVFFTGSAGTGKSVLMRAIIADLRKKFVREPDRVAVTASTGLAACNIGGVTLHSFGGIGLGKEDVPALVKKIKRNQKAKNRWLRTKILIIDEISMVDGDLFDKLEGIARAMRNNGRPFGGIQLVITGDFFQLPPVPDYESKGRGVKFAFDAGTWATAIHHTIGLTEVFRQKDPVFANMLNEMRLGKISNETIAAFKRMSRKIDYGDALMATELFPTRNEVENANAFKMRSLHGKPYKFEAADTGSIQDETMREKLLSNMMAPKVLELKKGAQVMLIKNMDDGLVNGSLGKVMAFQTEAMFEIYDNDPDVLDSSIATEDLTEQQQGMRANMAKKESSAKESQMYPLVRFSMPDGTSRDLLVQHEEWKVELPNGEIQAQRRQLPLILAWALSIHKAQGQTLERVKIDLRRVFEKGQAYVALSRATSQDGLEVQNFDKSKVMAHPRVGEFYNSLYSVNKALEYPKVAELPPPKKEKSYEKFMEEKVERYNDFDSDEEAMAAYG</sequence>
<feature type="compositionally biased region" description="Acidic residues" evidence="17">
    <location>
        <begin position="178"/>
        <end position="195"/>
    </location>
</feature>
<evidence type="ECO:0000256" key="11">
    <source>
        <dbReference type="ARBA" id="ARBA00023204"/>
    </source>
</evidence>
<evidence type="ECO:0000259" key="18">
    <source>
        <dbReference type="PROSITE" id="PS50158"/>
    </source>
</evidence>
<keyword evidence="12 15" id="KW-0413">Isomerase</keyword>
<evidence type="ECO:0000256" key="6">
    <source>
        <dbReference type="ARBA" id="ARBA00022806"/>
    </source>
</evidence>
<organism evidence="19 20">
    <name type="scientific">Phialocephala subalpina</name>
    <dbReference type="NCBI Taxonomy" id="576137"/>
    <lineage>
        <taxon>Eukaryota</taxon>
        <taxon>Fungi</taxon>
        <taxon>Dikarya</taxon>
        <taxon>Ascomycota</taxon>
        <taxon>Pezizomycotina</taxon>
        <taxon>Leotiomycetes</taxon>
        <taxon>Helotiales</taxon>
        <taxon>Mollisiaceae</taxon>
        <taxon>Phialocephala</taxon>
        <taxon>Phialocephala fortinii species complex</taxon>
    </lineage>
</organism>
<dbReference type="GO" id="GO:0003697">
    <property type="term" value="F:single-stranded DNA binding"/>
    <property type="evidence" value="ECO:0007669"/>
    <property type="project" value="UniProtKB-ARBA"/>
</dbReference>
<dbReference type="CDD" id="cd18037">
    <property type="entry name" value="DEXSc_Pif1_like"/>
    <property type="match status" value="1"/>
</dbReference>
<dbReference type="OrthoDB" id="432234at2759"/>
<dbReference type="Proteomes" id="UP000184330">
    <property type="component" value="Unassembled WGS sequence"/>
</dbReference>
<dbReference type="EC" id="5.6.2.3" evidence="15"/>
<feature type="compositionally biased region" description="Polar residues" evidence="17">
    <location>
        <begin position="228"/>
        <end position="246"/>
    </location>
</feature>
<dbReference type="CDD" id="cd18809">
    <property type="entry name" value="SF1_C_RecD"/>
    <property type="match status" value="1"/>
</dbReference>
<keyword evidence="16" id="KW-0479">Metal-binding</keyword>
<dbReference type="InterPro" id="IPR048293">
    <property type="entry name" value="PIF1_RRM3_pfh1"/>
</dbReference>
<feature type="domain" description="CCHC-type" evidence="18">
    <location>
        <begin position="317"/>
        <end position="332"/>
    </location>
</feature>
<evidence type="ECO:0000256" key="3">
    <source>
        <dbReference type="ARBA" id="ARBA00022741"/>
    </source>
</evidence>
<keyword evidence="11 15" id="KW-0234">DNA repair</keyword>
<evidence type="ECO:0000256" key="8">
    <source>
        <dbReference type="ARBA" id="ARBA00023125"/>
    </source>
</evidence>
<keyword evidence="4 15" id="KW-0227">DNA damage</keyword>
<keyword evidence="13 15" id="KW-0539">Nucleus</keyword>
<keyword evidence="16" id="KW-0862">Zinc</keyword>
<feature type="region of interest" description="Disordered" evidence="17">
    <location>
        <begin position="89"/>
        <end position="113"/>
    </location>
</feature>
<keyword evidence="20" id="KW-1185">Reference proteome</keyword>
<name>A0A1L7WWW9_9HELO</name>
<evidence type="ECO:0000256" key="12">
    <source>
        <dbReference type="ARBA" id="ARBA00023235"/>
    </source>
</evidence>
<dbReference type="EMBL" id="FJOG01000009">
    <property type="protein sequence ID" value="CZR57272.1"/>
    <property type="molecule type" value="Genomic_DNA"/>
</dbReference>
<comment type="function">
    <text evidence="15">DNA-dependent ATPase and 5'-3' DNA helicase required for the maintenance of both mitochondrial and nuclear genome stability.</text>
</comment>
<comment type="subcellular location">
    <subcellularLocation>
        <location evidence="2">Nucleus</location>
        <location evidence="2">Nucleolus</location>
    </subcellularLocation>
    <subcellularLocation>
        <location evidence="15">Nucleus</location>
    </subcellularLocation>
    <subcellularLocation>
        <location evidence="15">Mitochondrion</location>
    </subcellularLocation>
</comment>
<dbReference type="GO" id="GO:0008270">
    <property type="term" value="F:zinc ion binding"/>
    <property type="evidence" value="ECO:0007669"/>
    <property type="project" value="UniProtKB-KW"/>
</dbReference>
<evidence type="ECO:0000256" key="17">
    <source>
        <dbReference type="SAM" id="MobiDB-lite"/>
    </source>
</evidence>
<evidence type="ECO:0000256" key="15">
    <source>
        <dbReference type="HAMAP-Rule" id="MF_03176"/>
    </source>
</evidence>
<dbReference type="PROSITE" id="PS50158">
    <property type="entry name" value="ZF_CCHC"/>
    <property type="match status" value="1"/>
</dbReference>
<evidence type="ECO:0000256" key="4">
    <source>
        <dbReference type="ARBA" id="ARBA00022763"/>
    </source>
</evidence>
<dbReference type="Pfam" id="PF21530">
    <property type="entry name" value="Pif1_2B_dom"/>
    <property type="match status" value="1"/>
</dbReference>
<feature type="binding site" evidence="15">
    <location>
        <begin position="423"/>
        <end position="430"/>
    </location>
    <ligand>
        <name>ATP</name>
        <dbReference type="ChEBI" id="CHEBI:30616"/>
    </ligand>
</feature>
<dbReference type="GO" id="GO:0000723">
    <property type="term" value="P:telomere maintenance"/>
    <property type="evidence" value="ECO:0007669"/>
    <property type="project" value="InterPro"/>
</dbReference>
<evidence type="ECO:0000256" key="7">
    <source>
        <dbReference type="ARBA" id="ARBA00022840"/>
    </source>
</evidence>
<evidence type="ECO:0000256" key="1">
    <source>
        <dbReference type="ARBA" id="ARBA00001946"/>
    </source>
</evidence>
<dbReference type="CDD" id="cd22541">
    <property type="entry name" value="SP5_N"/>
    <property type="match status" value="1"/>
</dbReference>
<dbReference type="Gene3D" id="3.40.50.300">
    <property type="entry name" value="P-loop containing nucleotide triphosphate hydrolases"/>
    <property type="match status" value="2"/>
</dbReference>
<dbReference type="InterPro" id="IPR001878">
    <property type="entry name" value="Znf_CCHC"/>
</dbReference>
<dbReference type="FunFam" id="3.40.50.300:FF:001226">
    <property type="entry name" value="ATP-dependent DNA helicase PIF1"/>
    <property type="match status" value="1"/>
</dbReference>
<proteinExistence type="inferred from homology"/>
<dbReference type="InterPro" id="IPR049163">
    <property type="entry name" value="Pif1-like_2B_dom"/>
</dbReference>
<feature type="region of interest" description="Disordered" evidence="17">
    <location>
        <begin position="144"/>
        <end position="285"/>
    </location>
</feature>
<keyword evidence="10 15" id="KW-0233">DNA recombination</keyword>
<accession>A0A1L7WWW9</accession>
<comment type="similarity">
    <text evidence="15">Belongs to the helicase family. PIF1 subfamily.</text>
</comment>
<evidence type="ECO:0000256" key="5">
    <source>
        <dbReference type="ARBA" id="ARBA00022801"/>
    </source>
</evidence>
<feature type="compositionally biased region" description="Polar residues" evidence="17">
    <location>
        <begin position="92"/>
        <end position="111"/>
    </location>
</feature>
<dbReference type="InterPro" id="IPR003593">
    <property type="entry name" value="AAA+_ATPase"/>
</dbReference>
<evidence type="ECO:0000256" key="9">
    <source>
        <dbReference type="ARBA" id="ARBA00023128"/>
    </source>
</evidence>
<keyword evidence="5 15" id="KW-0378">Hydrolase</keyword>
<keyword evidence="8 15" id="KW-0238">DNA-binding</keyword>
<dbReference type="Pfam" id="PF05970">
    <property type="entry name" value="PIF1"/>
    <property type="match status" value="1"/>
</dbReference>
<dbReference type="GO" id="GO:0043139">
    <property type="term" value="F:5'-3' DNA helicase activity"/>
    <property type="evidence" value="ECO:0007669"/>
    <property type="project" value="UniProtKB-UniRule"/>
</dbReference>
<dbReference type="InterPro" id="IPR010285">
    <property type="entry name" value="DNA_helicase_pif1-like_DEAD"/>
</dbReference>
<evidence type="ECO:0000256" key="14">
    <source>
        <dbReference type="ARBA" id="ARBA00048954"/>
    </source>
</evidence>
<dbReference type="GO" id="GO:0006310">
    <property type="term" value="P:DNA recombination"/>
    <property type="evidence" value="ECO:0007669"/>
    <property type="project" value="UniProtKB-UniRule"/>
</dbReference>
<comment type="catalytic activity">
    <reaction evidence="14 15">
        <text>ATP + H2O = ADP + phosphate + H(+)</text>
        <dbReference type="Rhea" id="RHEA:13065"/>
        <dbReference type="ChEBI" id="CHEBI:15377"/>
        <dbReference type="ChEBI" id="CHEBI:15378"/>
        <dbReference type="ChEBI" id="CHEBI:30616"/>
        <dbReference type="ChEBI" id="CHEBI:43474"/>
        <dbReference type="ChEBI" id="CHEBI:456216"/>
        <dbReference type="EC" id="5.6.2.3"/>
    </reaction>
</comment>
<dbReference type="GO" id="GO:0016887">
    <property type="term" value="F:ATP hydrolysis activity"/>
    <property type="evidence" value="ECO:0007669"/>
    <property type="project" value="RHEA"/>
</dbReference>
<evidence type="ECO:0000256" key="16">
    <source>
        <dbReference type="PROSITE-ProRule" id="PRU00047"/>
    </source>
</evidence>
<dbReference type="GO" id="GO:0006281">
    <property type="term" value="P:DNA repair"/>
    <property type="evidence" value="ECO:0007669"/>
    <property type="project" value="UniProtKB-UniRule"/>
</dbReference>
<evidence type="ECO:0000313" key="20">
    <source>
        <dbReference type="Proteomes" id="UP000184330"/>
    </source>
</evidence>
<keyword evidence="7 15" id="KW-0067">ATP-binding</keyword>
<dbReference type="SUPFAM" id="SSF52540">
    <property type="entry name" value="P-loop containing nucleoside triphosphate hydrolases"/>
    <property type="match status" value="2"/>
</dbReference>
<dbReference type="AlphaFoldDB" id="A0A1L7WWW9"/>
<dbReference type="InterPro" id="IPR027417">
    <property type="entry name" value="P-loop_NTPase"/>
</dbReference>
<keyword evidence="16" id="KW-0863">Zinc-finger</keyword>
<feature type="compositionally biased region" description="Polar residues" evidence="17">
    <location>
        <begin position="144"/>
        <end position="173"/>
    </location>
</feature>
<dbReference type="GO" id="GO:0005730">
    <property type="term" value="C:nucleolus"/>
    <property type="evidence" value="ECO:0007669"/>
    <property type="project" value="UniProtKB-SubCell"/>
</dbReference>
<dbReference type="GO" id="GO:0005739">
    <property type="term" value="C:mitochondrion"/>
    <property type="evidence" value="ECO:0007669"/>
    <property type="project" value="UniProtKB-SubCell"/>
</dbReference>
<keyword evidence="6 15" id="KW-0347">Helicase</keyword>
<gene>
    <name evidence="15" type="primary">PIF1</name>
    <name evidence="19" type="ORF">PAC_07161</name>
</gene>
<reference evidence="19 20" key="1">
    <citation type="submission" date="2016-03" db="EMBL/GenBank/DDBJ databases">
        <authorList>
            <person name="Ploux O."/>
        </authorList>
    </citation>
    <scope>NUCLEOTIDE SEQUENCE [LARGE SCALE GENOMIC DNA]</scope>
    <source>
        <strain evidence="19 20">UAMH 11012</strain>
    </source>
</reference>
<dbReference type="InterPro" id="IPR051055">
    <property type="entry name" value="PIF1_helicase"/>
</dbReference>
<dbReference type="STRING" id="576137.A0A1L7WWW9"/>
<evidence type="ECO:0000313" key="19">
    <source>
        <dbReference type="EMBL" id="CZR57272.1"/>
    </source>
</evidence>
<evidence type="ECO:0000256" key="10">
    <source>
        <dbReference type="ARBA" id="ARBA00023172"/>
    </source>
</evidence>
<dbReference type="PANTHER" id="PTHR47642">
    <property type="entry name" value="ATP-DEPENDENT DNA HELICASE"/>
    <property type="match status" value="1"/>
</dbReference>
<dbReference type="SMART" id="SM00382">
    <property type="entry name" value="AAA"/>
    <property type="match status" value="1"/>
</dbReference>
<comment type="subunit">
    <text evidence="15">Monomer.</text>
</comment>
<keyword evidence="3 15" id="KW-0547">Nucleotide-binding</keyword>
<evidence type="ECO:0000256" key="13">
    <source>
        <dbReference type="ARBA" id="ARBA00023242"/>
    </source>
</evidence>